<dbReference type="AlphaFoldDB" id="A0AAD4GKG1"/>
<feature type="compositionally biased region" description="Polar residues" evidence="2">
    <location>
        <begin position="255"/>
        <end position="264"/>
    </location>
</feature>
<feature type="compositionally biased region" description="Polar residues" evidence="2">
    <location>
        <begin position="102"/>
        <end position="117"/>
    </location>
</feature>
<feature type="compositionally biased region" description="Basic and acidic residues" evidence="2">
    <location>
        <begin position="222"/>
        <end position="241"/>
    </location>
</feature>
<evidence type="ECO:0008006" key="5">
    <source>
        <dbReference type="Google" id="ProtNLM"/>
    </source>
</evidence>
<reference evidence="3" key="2">
    <citation type="journal article" date="2020" name="Nat. Commun.">
        <title>Large-scale genome sequencing of mycorrhizal fungi provides insights into the early evolution of symbiotic traits.</title>
        <authorList>
            <person name="Miyauchi S."/>
            <person name="Kiss E."/>
            <person name="Kuo A."/>
            <person name="Drula E."/>
            <person name="Kohler A."/>
            <person name="Sanchez-Garcia M."/>
            <person name="Morin E."/>
            <person name="Andreopoulos B."/>
            <person name="Barry K.W."/>
            <person name="Bonito G."/>
            <person name="Buee M."/>
            <person name="Carver A."/>
            <person name="Chen C."/>
            <person name="Cichocki N."/>
            <person name="Clum A."/>
            <person name="Culley D."/>
            <person name="Crous P.W."/>
            <person name="Fauchery L."/>
            <person name="Girlanda M."/>
            <person name="Hayes R.D."/>
            <person name="Keri Z."/>
            <person name="LaButti K."/>
            <person name="Lipzen A."/>
            <person name="Lombard V."/>
            <person name="Magnuson J."/>
            <person name="Maillard F."/>
            <person name="Murat C."/>
            <person name="Nolan M."/>
            <person name="Ohm R.A."/>
            <person name="Pangilinan J."/>
            <person name="Pereira M.F."/>
            <person name="Perotto S."/>
            <person name="Peter M."/>
            <person name="Pfister S."/>
            <person name="Riley R."/>
            <person name="Sitrit Y."/>
            <person name="Stielow J.B."/>
            <person name="Szollosi G."/>
            <person name="Zifcakova L."/>
            <person name="Stursova M."/>
            <person name="Spatafora J.W."/>
            <person name="Tedersoo L."/>
            <person name="Vaario L.M."/>
            <person name="Yamada A."/>
            <person name="Yan M."/>
            <person name="Wang P."/>
            <person name="Xu J."/>
            <person name="Bruns T."/>
            <person name="Baldrian P."/>
            <person name="Vilgalys R."/>
            <person name="Dunand C."/>
            <person name="Henrissat B."/>
            <person name="Grigoriev I.V."/>
            <person name="Hibbett D."/>
            <person name="Nagy L.G."/>
            <person name="Martin F.M."/>
        </authorList>
    </citation>
    <scope>NUCLEOTIDE SEQUENCE</scope>
    <source>
        <strain evidence="3">BED1</strain>
    </source>
</reference>
<keyword evidence="4" id="KW-1185">Reference proteome</keyword>
<evidence type="ECO:0000313" key="4">
    <source>
        <dbReference type="Proteomes" id="UP001194468"/>
    </source>
</evidence>
<feature type="compositionally biased region" description="Polar residues" evidence="2">
    <location>
        <begin position="55"/>
        <end position="70"/>
    </location>
</feature>
<keyword evidence="1" id="KW-0175">Coiled coil</keyword>
<dbReference type="EMBL" id="WHUW01000004">
    <property type="protein sequence ID" value="KAF8447703.1"/>
    <property type="molecule type" value="Genomic_DNA"/>
</dbReference>
<feature type="compositionally biased region" description="Polar residues" evidence="2">
    <location>
        <begin position="153"/>
        <end position="166"/>
    </location>
</feature>
<gene>
    <name evidence="3" type="ORF">L210DRAFT_3526991</name>
</gene>
<accession>A0AAD4GKG1</accession>
<evidence type="ECO:0000256" key="1">
    <source>
        <dbReference type="SAM" id="Coils"/>
    </source>
</evidence>
<evidence type="ECO:0000256" key="2">
    <source>
        <dbReference type="SAM" id="MobiDB-lite"/>
    </source>
</evidence>
<organism evidence="3 4">
    <name type="scientific">Boletus edulis BED1</name>
    <dbReference type="NCBI Taxonomy" id="1328754"/>
    <lineage>
        <taxon>Eukaryota</taxon>
        <taxon>Fungi</taxon>
        <taxon>Dikarya</taxon>
        <taxon>Basidiomycota</taxon>
        <taxon>Agaricomycotina</taxon>
        <taxon>Agaricomycetes</taxon>
        <taxon>Agaricomycetidae</taxon>
        <taxon>Boletales</taxon>
        <taxon>Boletineae</taxon>
        <taxon>Boletaceae</taxon>
        <taxon>Boletoideae</taxon>
        <taxon>Boletus</taxon>
    </lineage>
</organism>
<sequence length="367" mass="41353">MDEAAKHESTTLKNPNRDFYCCKRSQGDANRCKFWHWADQVPRLRDNQGGPRVQPVTTPSVRTSQQQFSPPRSPAESPQRRKRMDAIEAGLRQREQDIVATRPSSSMERGASTSPSGVQADCQPASPVPTEPEPEVEAPPRRSFLGLLDSPELHSSTMQEEGQPSTPKKRRISLPTEGSEIPPRTAPFGGGLPLTPPQTIRRGMQPDGPEPVSPIVRSRKGKERESVLLARTHDQDRFDREPQEEDSLPLFTLPEDTSSTSSVSPTIAENVLDYNDGIKARVKALSEYVDSFDIAQAAKSLQTIERQKIQYEYRDRSQKMRIEELVEEKDILIAEITQLKEALERSERRNRIKDEEVASYKALVECD</sequence>
<protein>
    <recommendedName>
        <fullName evidence="5">Zinc finger GRF-type domain-containing protein</fullName>
    </recommendedName>
</protein>
<proteinExistence type="predicted"/>
<feature type="coiled-coil region" evidence="1">
    <location>
        <begin position="322"/>
        <end position="356"/>
    </location>
</feature>
<comment type="caution">
    <text evidence="3">The sequence shown here is derived from an EMBL/GenBank/DDBJ whole genome shotgun (WGS) entry which is preliminary data.</text>
</comment>
<evidence type="ECO:0000313" key="3">
    <source>
        <dbReference type="EMBL" id="KAF8447703.1"/>
    </source>
</evidence>
<name>A0AAD4GKG1_BOLED</name>
<dbReference type="Proteomes" id="UP001194468">
    <property type="component" value="Unassembled WGS sequence"/>
</dbReference>
<feature type="region of interest" description="Disordered" evidence="2">
    <location>
        <begin position="40"/>
        <end position="264"/>
    </location>
</feature>
<reference evidence="3" key="1">
    <citation type="submission" date="2019-10" db="EMBL/GenBank/DDBJ databases">
        <authorList>
            <consortium name="DOE Joint Genome Institute"/>
            <person name="Kuo A."/>
            <person name="Miyauchi S."/>
            <person name="Kiss E."/>
            <person name="Drula E."/>
            <person name="Kohler A."/>
            <person name="Sanchez-Garcia M."/>
            <person name="Andreopoulos B."/>
            <person name="Barry K.W."/>
            <person name="Bonito G."/>
            <person name="Buee M."/>
            <person name="Carver A."/>
            <person name="Chen C."/>
            <person name="Cichocki N."/>
            <person name="Clum A."/>
            <person name="Culley D."/>
            <person name="Crous P.W."/>
            <person name="Fauchery L."/>
            <person name="Girlanda M."/>
            <person name="Hayes R."/>
            <person name="Keri Z."/>
            <person name="LaButti K."/>
            <person name="Lipzen A."/>
            <person name="Lombard V."/>
            <person name="Magnuson J."/>
            <person name="Maillard F."/>
            <person name="Morin E."/>
            <person name="Murat C."/>
            <person name="Nolan M."/>
            <person name="Ohm R."/>
            <person name="Pangilinan J."/>
            <person name="Pereira M."/>
            <person name="Perotto S."/>
            <person name="Peter M."/>
            <person name="Riley R."/>
            <person name="Sitrit Y."/>
            <person name="Stielow B."/>
            <person name="Szollosi G."/>
            <person name="Zifcakova L."/>
            <person name="Stursova M."/>
            <person name="Spatafora J.W."/>
            <person name="Tedersoo L."/>
            <person name="Vaario L.-M."/>
            <person name="Yamada A."/>
            <person name="Yan M."/>
            <person name="Wang P."/>
            <person name="Xu J."/>
            <person name="Bruns T."/>
            <person name="Baldrian P."/>
            <person name="Vilgalys R."/>
            <person name="Henrissat B."/>
            <person name="Grigoriev I.V."/>
            <person name="Hibbett D."/>
            <person name="Nagy L.G."/>
            <person name="Martin F.M."/>
        </authorList>
    </citation>
    <scope>NUCLEOTIDE SEQUENCE</scope>
    <source>
        <strain evidence="3">BED1</strain>
    </source>
</reference>